<gene>
    <name evidence="2" type="ORF">HanXRQr2_Chr16g0742291</name>
</gene>
<organism evidence="2 3">
    <name type="scientific">Helianthus annuus</name>
    <name type="common">Common sunflower</name>
    <dbReference type="NCBI Taxonomy" id="4232"/>
    <lineage>
        <taxon>Eukaryota</taxon>
        <taxon>Viridiplantae</taxon>
        <taxon>Streptophyta</taxon>
        <taxon>Embryophyta</taxon>
        <taxon>Tracheophyta</taxon>
        <taxon>Spermatophyta</taxon>
        <taxon>Magnoliopsida</taxon>
        <taxon>eudicotyledons</taxon>
        <taxon>Gunneridae</taxon>
        <taxon>Pentapetalae</taxon>
        <taxon>asterids</taxon>
        <taxon>campanulids</taxon>
        <taxon>Asterales</taxon>
        <taxon>Asteraceae</taxon>
        <taxon>Asteroideae</taxon>
        <taxon>Heliantheae alliance</taxon>
        <taxon>Heliantheae</taxon>
        <taxon>Helianthus</taxon>
    </lineage>
</organism>
<comment type="caution">
    <text evidence="2">The sequence shown here is derived from an EMBL/GenBank/DDBJ whole genome shotgun (WGS) entry which is preliminary data.</text>
</comment>
<accession>A0A9K3DQI0</accession>
<name>A0A9K3DQI0_HELAN</name>
<proteinExistence type="predicted"/>
<evidence type="ECO:0000313" key="2">
    <source>
        <dbReference type="EMBL" id="KAF5759524.1"/>
    </source>
</evidence>
<sequence>MQSSNDSHRSLSRHSSTRSKLSLACASPAFSIAEVYSLGLDRYALASAGVFSSNPSNSDLAQVKQWSMLCGNECTVHIGACFSGGSREAP</sequence>
<evidence type="ECO:0000256" key="1">
    <source>
        <dbReference type="SAM" id="MobiDB-lite"/>
    </source>
</evidence>
<evidence type="ECO:0000313" key="3">
    <source>
        <dbReference type="Proteomes" id="UP000215914"/>
    </source>
</evidence>
<reference evidence="2" key="1">
    <citation type="journal article" date="2017" name="Nature">
        <title>The sunflower genome provides insights into oil metabolism, flowering and Asterid evolution.</title>
        <authorList>
            <person name="Badouin H."/>
            <person name="Gouzy J."/>
            <person name="Grassa C.J."/>
            <person name="Murat F."/>
            <person name="Staton S.E."/>
            <person name="Cottret L."/>
            <person name="Lelandais-Briere C."/>
            <person name="Owens G.L."/>
            <person name="Carrere S."/>
            <person name="Mayjonade B."/>
            <person name="Legrand L."/>
            <person name="Gill N."/>
            <person name="Kane N.C."/>
            <person name="Bowers J.E."/>
            <person name="Hubner S."/>
            <person name="Bellec A."/>
            <person name="Berard A."/>
            <person name="Berges H."/>
            <person name="Blanchet N."/>
            <person name="Boniface M.C."/>
            <person name="Brunel D."/>
            <person name="Catrice O."/>
            <person name="Chaidir N."/>
            <person name="Claudel C."/>
            <person name="Donnadieu C."/>
            <person name="Faraut T."/>
            <person name="Fievet G."/>
            <person name="Helmstetter N."/>
            <person name="King M."/>
            <person name="Knapp S.J."/>
            <person name="Lai Z."/>
            <person name="Le Paslier M.C."/>
            <person name="Lippi Y."/>
            <person name="Lorenzon L."/>
            <person name="Mandel J.R."/>
            <person name="Marage G."/>
            <person name="Marchand G."/>
            <person name="Marquand E."/>
            <person name="Bret-Mestries E."/>
            <person name="Morien E."/>
            <person name="Nambeesan S."/>
            <person name="Nguyen T."/>
            <person name="Pegot-Espagnet P."/>
            <person name="Pouilly N."/>
            <person name="Raftis F."/>
            <person name="Sallet E."/>
            <person name="Schiex T."/>
            <person name="Thomas J."/>
            <person name="Vandecasteele C."/>
            <person name="Vares D."/>
            <person name="Vear F."/>
            <person name="Vautrin S."/>
            <person name="Crespi M."/>
            <person name="Mangin B."/>
            <person name="Burke J.M."/>
            <person name="Salse J."/>
            <person name="Munos S."/>
            <person name="Vincourt P."/>
            <person name="Rieseberg L.H."/>
            <person name="Langlade N.B."/>
        </authorList>
    </citation>
    <scope>NUCLEOTIDE SEQUENCE</scope>
    <source>
        <tissue evidence="2">Leaves</tissue>
    </source>
</reference>
<protein>
    <submittedName>
        <fullName evidence="2">Uncharacterized protein</fullName>
    </submittedName>
</protein>
<dbReference type="Gramene" id="mRNA:HanXRQr2_Chr16g0742291">
    <property type="protein sequence ID" value="CDS:HanXRQr2_Chr16g0742291.1"/>
    <property type="gene ID" value="HanXRQr2_Chr16g0742291"/>
</dbReference>
<dbReference type="AlphaFoldDB" id="A0A9K3DQI0"/>
<feature type="region of interest" description="Disordered" evidence="1">
    <location>
        <begin position="1"/>
        <end position="20"/>
    </location>
</feature>
<dbReference type="Proteomes" id="UP000215914">
    <property type="component" value="Unassembled WGS sequence"/>
</dbReference>
<dbReference type="EMBL" id="MNCJ02000331">
    <property type="protein sequence ID" value="KAF5759524.1"/>
    <property type="molecule type" value="Genomic_DNA"/>
</dbReference>
<reference evidence="2" key="2">
    <citation type="submission" date="2020-06" db="EMBL/GenBank/DDBJ databases">
        <title>Helianthus annuus Genome sequencing and assembly Release 2.</title>
        <authorList>
            <person name="Gouzy J."/>
            <person name="Langlade N."/>
            <person name="Munos S."/>
        </authorList>
    </citation>
    <scope>NUCLEOTIDE SEQUENCE</scope>
    <source>
        <tissue evidence="2">Leaves</tissue>
    </source>
</reference>
<keyword evidence="3" id="KW-1185">Reference proteome</keyword>